<keyword evidence="2" id="KW-1185">Reference proteome</keyword>
<reference evidence="3" key="1">
    <citation type="submission" date="2017-02" db="UniProtKB">
        <authorList>
            <consortium name="WormBaseParasite"/>
        </authorList>
    </citation>
    <scope>IDENTIFICATION</scope>
</reference>
<proteinExistence type="predicted"/>
<dbReference type="EMBL" id="UZAG01017644">
    <property type="protein sequence ID" value="VDO35794.1"/>
    <property type="molecule type" value="Genomic_DNA"/>
</dbReference>
<accession>A0A0R3QXN0</accession>
<dbReference type="WBParaSite" id="BTMF_0001250201-mRNA-1">
    <property type="protein sequence ID" value="BTMF_0001250201-mRNA-1"/>
    <property type="gene ID" value="BTMF_0001250201"/>
</dbReference>
<dbReference type="Proteomes" id="UP000280834">
    <property type="component" value="Unassembled WGS sequence"/>
</dbReference>
<evidence type="ECO:0000313" key="1">
    <source>
        <dbReference type="EMBL" id="VDO35794.1"/>
    </source>
</evidence>
<protein>
    <submittedName>
        <fullName evidence="3">Reverse transcriptase domain-containing protein</fullName>
    </submittedName>
</protein>
<name>A0A0R3QXN0_9BILA</name>
<reference evidence="1 2" key="2">
    <citation type="submission" date="2018-11" db="EMBL/GenBank/DDBJ databases">
        <authorList>
            <consortium name="Pathogen Informatics"/>
        </authorList>
    </citation>
    <scope>NUCLEOTIDE SEQUENCE [LARGE SCALE GENOMIC DNA]</scope>
</reference>
<evidence type="ECO:0000313" key="3">
    <source>
        <dbReference type="WBParaSite" id="BTMF_0001250201-mRNA-1"/>
    </source>
</evidence>
<gene>
    <name evidence="1" type="ORF">BTMF_LOCUS10516</name>
</gene>
<evidence type="ECO:0000313" key="2">
    <source>
        <dbReference type="Proteomes" id="UP000280834"/>
    </source>
</evidence>
<dbReference type="AlphaFoldDB" id="A0A0R3QXN0"/>
<sequence>MKLSDFSVVFFVDIQGAYDYEGHLFVKELCVQHFTNKVFHHSTYQPPEYFHEQTYKLKYAKSNRWAVYNYHQISVNEGARPYKYIFFDLERVLKNCPNNETLIYVAGMEKMHLLTNLLCGYENSKPVPNLVLPKDILIFDMANNKASKNISTDNRRNLALQSTKEDRRKYLIGKFLTGQNPCIFHASYNCARLNCQYLLEKFYTTLHKVRENELHAEDSSSSLELSSSDSEDEDV</sequence>
<organism evidence="3">
    <name type="scientific">Brugia timori</name>
    <dbReference type="NCBI Taxonomy" id="42155"/>
    <lineage>
        <taxon>Eukaryota</taxon>
        <taxon>Metazoa</taxon>
        <taxon>Ecdysozoa</taxon>
        <taxon>Nematoda</taxon>
        <taxon>Chromadorea</taxon>
        <taxon>Rhabditida</taxon>
        <taxon>Spirurina</taxon>
        <taxon>Spiruromorpha</taxon>
        <taxon>Filarioidea</taxon>
        <taxon>Onchocercidae</taxon>
        <taxon>Brugia</taxon>
    </lineage>
</organism>